<comment type="caution">
    <text evidence="7">The sequence shown here is derived from an EMBL/GenBank/DDBJ whole genome shotgun (WGS) entry which is preliminary data.</text>
</comment>
<evidence type="ECO:0000256" key="2">
    <source>
        <dbReference type="ARBA" id="ARBA00010566"/>
    </source>
</evidence>
<comment type="pathway">
    <text evidence="1">Carbohydrate metabolism; tricarboxylic acid cycle.</text>
</comment>
<evidence type="ECO:0000256" key="3">
    <source>
        <dbReference type="ARBA" id="ARBA00022679"/>
    </source>
</evidence>
<evidence type="ECO:0000313" key="7">
    <source>
        <dbReference type="EMBL" id="KJC63793.1"/>
    </source>
</evidence>
<keyword evidence="8" id="KW-1185">Reference proteome</keyword>
<dbReference type="Pfam" id="PF00285">
    <property type="entry name" value="Citrate_synt"/>
    <property type="match status" value="1"/>
</dbReference>
<comment type="catalytic activity">
    <reaction evidence="4">
        <text>oxaloacetate + acetyl-CoA + H2O = citrate + CoA + H(+)</text>
        <dbReference type="Rhea" id="RHEA:16845"/>
        <dbReference type="ChEBI" id="CHEBI:15377"/>
        <dbReference type="ChEBI" id="CHEBI:15378"/>
        <dbReference type="ChEBI" id="CHEBI:16452"/>
        <dbReference type="ChEBI" id="CHEBI:16947"/>
        <dbReference type="ChEBI" id="CHEBI:57287"/>
        <dbReference type="ChEBI" id="CHEBI:57288"/>
        <dbReference type="EC" id="2.3.3.16"/>
    </reaction>
</comment>
<accession>A0ABR5CDU0</accession>
<dbReference type="PANTHER" id="PTHR11739">
    <property type="entry name" value="CITRATE SYNTHASE"/>
    <property type="match status" value="1"/>
</dbReference>
<evidence type="ECO:0000256" key="5">
    <source>
        <dbReference type="PIRNR" id="PIRNR001369"/>
    </source>
</evidence>
<dbReference type="SUPFAM" id="SSF48256">
    <property type="entry name" value="Citrate synthase"/>
    <property type="match status" value="1"/>
</dbReference>
<evidence type="ECO:0000256" key="1">
    <source>
        <dbReference type="ARBA" id="ARBA00005163"/>
    </source>
</evidence>
<dbReference type="PANTHER" id="PTHR11739:SF23">
    <property type="entry name" value="CITRATE SYNTHASE 2-RELATED"/>
    <property type="match status" value="1"/>
</dbReference>
<dbReference type="Gene3D" id="1.10.230.10">
    <property type="entry name" value="Cytochrome P450-Terp, domain 2"/>
    <property type="match status" value="1"/>
</dbReference>
<evidence type="ECO:0000313" key="8">
    <source>
        <dbReference type="Proteomes" id="UP000032503"/>
    </source>
</evidence>
<dbReference type="PROSITE" id="PS00480">
    <property type="entry name" value="CITRATE_SYNTHASE"/>
    <property type="match status" value="1"/>
</dbReference>
<dbReference type="RefSeq" id="WP_044442105.1">
    <property type="nucleotide sequence ID" value="NZ_JYFC01000005.1"/>
</dbReference>
<dbReference type="InterPro" id="IPR016142">
    <property type="entry name" value="Citrate_synth-like_lrg_a-sub"/>
</dbReference>
<dbReference type="InterPro" id="IPR036969">
    <property type="entry name" value="Citrate_synthase_sf"/>
</dbReference>
<reference evidence="7 8" key="1">
    <citation type="journal article" date="2001" name="Int. J. Syst. Evol. Microbiol.">
        <title>Agreia bicolorata gen. nov., sp. nov., to accommodate actinobacteria isolated from narrow reed grass infected by the nematode Heteroanguina graminophila.</title>
        <authorList>
            <person name="Evtushenko L.I."/>
            <person name="Dorofeeva L.V."/>
            <person name="Dobrovolskaya T.G."/>
            <person name="Streshinskaya G.M."/>
            <person name="Subbotin S.A."/>
            <person name="Tiedje J.M."/>
        </authorList>
    </citation>
    <scope>NUCLEOTIDE SEQUENCE [LARGE SCALE GENOMIC DNA]</scope>
    <source>
        <strain evidence="7 8">VKM Ac-1804</strain>
    </source>
</reference>
<dbReference type="EMBL" id="JYFC01000005">
    <property type="protein sequence ID" value="KJC63793.1"/>
    <property type="molecule type" value="Genomic_DNA"/>
</dbReference>
<dbReference type="Proteomes" id="UP000032503">
    <property type="component" value="Unassembled WGS sequence"/>
</dbReference>
<comment type="similarity">
    <text evidence="2 5 6">Belongs to the citrate synthase family.</text>
</comment>
<gene>
    <name evidence="7" type="ORF">TZ00_12175</name>
</gene>
<dbReference type="PIRSF" id="PIRSF001369">
    <property type="entry name" value="Citrate_synth"/>
    <property type="match status" value="1"/>
</dbReference>
<protein>
    <recommendedName>
        <fullName evidence="5">Citrate synthase</fullName>
    </recommendedName>
</protein>
<dbReference type="InterPro" id="IPR024176">
    <property type="entry name" value="Citrate_synthase_bac-typ"/>
</dbReference>
<dbReference type="Gene3D" id="1.10.580.10">
    <property type="entry name" value="Citrate Synthase, domain 1"/>
    <property type="match status" value="1"/>
</dbReference>
<sequence>MDDTLIDVPHGLTNVVVAETTLSDVRGQEGFYHYRQYSATELATMRSVEDVWRLLLDGELPTPDESLRFTQEVRDAARISPHVHDVIRVAIRGPHADPLAALRVALAAEGLDRGMRPLFDLSPADRRRDLVSLAAKTPVIIAAISRVAAGELPIDPRPELGYVANYLYMIRGEEASAQQVSALSSYLVAAIDHGFNASTFTARVIASTGADAAACLVGALGALSGPLHGGAPSRALDALDAIGTLENVDSWVAQRIAANERIMGFGHPVYRTEDPRSAMLKEVARRFGGDRVELAIRVEERIPVLLEQLKPGRALHTNLEWFAAIVMELCELPRELFTPTFAAARVLGWTANVLEQAADSKIIRPSARYVGPEAPVPVPAT</sequence>
<keyword evidence="3 5" id="KW-0808">Transferase</keyword>
<dbReference type="PRINTS" id="PR00143">
    <property type="entry name" value="CITRTSNTHASE"/>
</dbReference>
<dbReference type="InterPro" id="IPR002020">
    <property type="entry name" value="Citrate_synthase"/>
</dbReference>
<dbReference type="InterPro" id="IPR019810">
    <property type="entry name" value="Citrate_synthase_AS"/>
</dbReference>
<dbReference type="NCBIfam" id="NF009005">
    <property type="entry name" value="PRK12350.1"/>
    <property type="match status" value="1"/>
</dbReference>
<name>A0ABR5CDU0_9MICO</name>
<dbReference type="InterPro" id="IPR016143">
    <property type="entry name" value="Citrate_synth-like_sm_a-sub"/>
</dbReference>
<proteinExistence type="inferred from homology"/>
<organism evidence="7 8">
    <name type="scientific">Agreia bicolorata</name>
    <dbReference type="NCBI Taxonomy" id="110935"/>
    <lineage>
        <taxon>Bacteria</taxon>
        <taxon>Bacillati</taxon>
        <taxon>Actinomycetota</taxon>
        <taxon>Actinomycetes</taxon>
        <taxon>Micrococcales</taxon>
        <taxon>Microbacteriaceae</taxon>
        <taxon>Agreia</taxon>
    </lineage>
</organism>
<evidence type="ECO:0000256" key="6">
    <source>
        <dbReference type="RuleBase" id="RU003406"/>
    </source>
</evidence>
<evidence type="ECO:0000256" key="4">
    <source>
        <dbReference type="ARBA" id="ARBA00049288"/>
    </source>
</evidence>